<proteinExistence type="inferred from homology"/>
<evidence type="ECO:0000313" key="11">
    <source>
        <dbReference type="Proteomes" id="UP000030764"/>
    </source>
</evidence>
<organism evidence="10">
    <name type="scientific">Trichuris suis</name>
    <name type="common">pig whipworm</name>
    <dbReference type="NCBI Taxonomy" id="68888"/>
    <lineage>
        <taxon>Eukaryota</taxon>
        <taxon>Metazoa</taxon>
        <taxon>Ecdysozoa</taxon>
        <taxon>Nematoda</taxon>
        <taxon>Enoplea</taxon>
        <taxon>Dorylaimia</taxon>
        <taxon>Trichinellida</taxon>
        <taxon>Trichuridae</taxon>
        <taxon>Trichuris</taxon>
    </lineage>
</organism>
<feature type="domain" description="Fibronectin type-III" evidence="8">
    <location>
        <begin position="330"/>
        <end position="425"/>
    </location>
</feature>
<dbReference type="InterPro" id="IPR003961">
    <property type="entry name" value="FN3_dom"/>
</dbReference>
<dbReference type="Gene3D" id="2.60.40.10">
    <property type="entry name" value="Immunoglobulins"/>
    <property type="match status" value="4"/>
</dbReference>
<feature type="region of interest" description="Disordered" evidence="7">
    <location>
        <begin position="562"/>
        <end position="594"/>
    </location>
</feature>
<feature type="domain" description="Fibronectin type-III" evidence="8">
    <location>
        <begin position="458"/>
        <end position="550"/>
    </location>
</feature>
<keyword evidence="5" id="KW-0965">Cell junction</keyword>
<evidence type="ECO:0000256" key="3">
    <source>
        <dbReference type="ARBA" id="ARBA00022737"/>
    </source>
</evidence>
<dbReference type="SMART" id="SM00185">
    <property type="entry name" value="ARM"/>
    <property type="match status" value="5"/>
</dbReference>
<protein>
    <recommendedName>
        <fullName evidence="8">Fibronectin type-III domain-containing protein</fullName>
    </recommendedName>
</protein>
<dbReference type="EMBL" id="KL367510">
    <property type="protein sequence ID" value="KFD67835.1"/>
    <property type="molecule type" value="Genomic_DNA"/>
</dbReference>
<dbReference type="SUPFAM" id="SSF48371">
    <property type="entry name" value="ARM repeat"/>
    <property type="match status" value="1"/>
</dbReference>
<dbReference type="Pfam" id="PF00041">
    <property type="entry name" value="fn3"/>
    <property type="match status" value="4"/>
</dbReference>
<feature type="region of interest" description="Disordered" evidence="7">
    <location>
        <begin position="831"/>
        <end position="850"/>
    </location>
</feature>
<dbReference type="InterPro" id="IPR036116">
    <property type="entry name" value="FN3_sf"/>
</dbReference>
<dbReference type="InterPro" id="IPR028435">
    <property type="entry name" value="Plakophilin/d_Catenin"/>
</dbReference>
<dbReference type="SMART" id="SM00060">
    <property type="entry name" value="FN3"/>
    <property type="match status" value="4"/>
</dbReference>
<keyword evidence="3" id="KW-0677">Repeat</keyword>
<dbReference type="SUPFAM" id="SSF49265">
    <property type="entry name" value="Fibronectin type III"/>
    <property type="match status" value="3"/>
</dbReference>
<dbReference type="AlphaFoldDB" id="A0A085NED9"/>
<keyword evidence="4" id="KW-0130">Cell adhesion</keyword>
<dbReference type="PANTHER" id="PTHR10372:SF27">
    <property type="entry name" value="ADHERENS JUNCTION PROTEIN P120"/>
    <property type="match status" value="1"/>
</dbReference>
<evidence type="ECO:0000256" key="4">
    <source>
        <dbReference type="ARBA" id="ARBA00022889"/>
    </source>
</evidence>
<feature type="compositionally biased region" description="Polar residues" evidence="7">
    <location>
        <begin position="63"/>
        <end position="85"/>
    </location>
</feature>
<feature type="domain" description="Fibronectin type-III" evidence="8">
    <location>
        <begin position="111"/>
        <end position="211"/>
    </location>
</feature>
<dbReference type="InterPro" id="IPR016024">
    <property type="entry name" value="ARM-type_fold"/>
</dbReference>
<dbReference type="Proteomes" id="UP000030758">
    <property type="component" value="Unassembled WGS sequence"/>
</dbReference>
<dbReference type="PANTHER" id="PTHR10372">
    <property type="entry name" value="PLAKOPHILLIN-RELATED"/>
    <property type="match status" value="1"/>
</dbReference>
<dbReference type="InterPro" id="IPR000225">
    <property type="entry name" value="Armadillo"/>
</dbReference>
<sequence>MDERDAEFQTLSYANSSEHIENSRAKLNFTQRLLSNNQKTTKISNVSKMVTRKVLASPEHAYTNRSYTMSPSGSSYPLEQQPNGSQYLETRSGASYEDFNEYLCSYALPSAPGCPHILAYDDSSVTLSWTPPDRCGDCSSIDGYQVQYRKVSEPELWRSAFDTLVPLPECTVTNLEPGEQYVFCVIAKSATGFGQRSTFSPVVQLKGTPLPSDRRELHSGVPFPPEDLIVAEQDEMGITLCWAPPVHSGLGGSLISYEIQCRTSERMAWVPIGESTSPFYRVTGLRGQGFYEFRVLAKNAIGVSAPSCRLVYQHPAFCRGPLEGSTTPSPPVNLQVSDVDSSRCTLSWSPPPNQVPTSISYVVQFREIGDPQWRSATLDPMLGTELTVINLHPNSTYEFRVFSCGPNGNLSHQCLISDIVQLRPALLSSCGYVKSWSFQLAVGTVGLNDAFSSAIPACPSAPSVTEIRGNCVTLTWDELEAVQGYQVEFCDLSLSPGVWNPLNQILTSVNRMNVGDLDPGHSYAFRVVAKNAIGYSKPSEASRPVIVRPVHSSMVSLPVEMREAKESPPITDNDESPPPLRRLTTQSQSGGIHYRDPTLPEVIDYLSSPDNSIKMNAAGYLQHLAYNDDDVKQRIRALGGIHKLVSLLSVDMPEVQRNAAGCLRNLCYGRDDNKRAIMQANGLVALANLLKSTPEVLIVEEVTGTLWNMSSCHDMKSPIFELCSDHLVRQIIIPHCNLSSVSTGHPVVQPPLIFRNATGIVLNISTANDASRKLLRDKDGLVQSLVTYLQSAFEKKDYDSKTVVNVVCLLRNLSYRLQELEDPRYDRSTLNLHERSKSAPSGSPKATWKKGLRKKRDLREVQTPYVERPELRNVAPLFKADTVRLYMALLQNSTNPDVLEASAGAVQNLCACYWQPSMDVRAFIRKEKGLPVFVELLRTDADKVKRAAATALRNLALDIRNRELIGKYAMAELVALLPYARCTSFSSEDLVVAALSLIYATTSSSADFAKTMHDRGGIPRLIFLSKADHSYSSKVRVYAQQVLKAVWQHQDLQDVFRKSGFKDEEFLIGPARSPVQVNTLIRPLSTSGVDRYPSSASSRICGDDSTLRSQLDRMHLDFRGSTVSFDRTPPPYGGSAQYAMSDPLYAQIQKMGRAKPSSLNASYASSLHQPAGDSWV</sequence>
<dbReference type="Pfam" id="PF00514">
    <property type="entry name" value="Arm"/>
    <property type="match status" value="4"/>
</dbReference>
<feature type="region of interest" description="Disordered" evidence="7">
    <location>
        <begin position="62"/>
        <end position="85"/>
    </location>
</feature>
<feature type="repeat" description="ARM" evidence="6">
    <location>
        <begin position="597"/>
        <end position="639"/>
    </location>
</feature>
<evidence type="ECO:0000256" key="5">
    <source>
        <dbReference type="ARBA" id="ARBA00022949"/>
    </source>
</evidence>
<keyword evidence="11" id="KW-1185">Reference proteome</keyword>
<comment type="subcellular location">
    <subcellularLocation>
        <location evidence="1">Cell junction</location>
    </subcellularLocation>
</comment>
<feature type="repeat" description="ARM" evidence="6">
    <location>
        <begin position="639"/>
        <end position="682"/>
    </location>
</feature>
<evidence type="ECO:0000256" key="7">
    <source>
        <dbReference type="SAM" id="MobiDB-lite"/>
    </source>
</evidence>
<reference evidence="10 11" key="1">
    <citation type="journal article" date="2014" name="Nat. Genet.">
        <title>Genome and transcriptome of the porcine whipworm Trichuris suis.</title>
        <authorList>
            <person name="Jex A.R."/>
            <person name="Nejsum P."/>
            <person name="Schwarz E.M."/>
            <person name="Hu L."/>
            <person name="Young N.D."/>
            <person name="Hall R.S."/>
            <person name="Korhonen P.K."/>
            <person name="Liao S."/>
            <person name="Thamsborg S."/>
            <person name="Xia J."/>
            <person name="Xu P."/>
            <person name="Wang S."/>
            <person name="Scheerlinck J.P."/>
            <person name="Hofmann A."/>
            <person name="Sternberg P.W."/>
            <person name="Wang J."/>
            <person name="Gasser R.B."/>
        </authorList>
    </citation>
    <scope>NUCLEOTIDE SEQUENCE [LARGE SCALE GENOMIC DNA]</scope>
    <source>
        <strain evidence="10">DCEP-RM93F</strain>
        <strain evidence="9">DCEP-RM93M</strain>
    </source>
</reference>
<dbReference type="GO" id="GO:0005912">
    <property type="term" value="C:adherens junction"/>
    <property type="evidence" value="ECO:0007669"/>
    <property type="project" value="TreeGrafter"/>
</dbReference>
<dbReference type="GO" id="GO:0005737">
    <property type="term" value="C:cytoplasm"/>
    <property type="evidence" value="ECO:0007669"/>
    <property type="project" value="TreeGrafter"/>
</dbReference>
<dbReference type="GO" id="GO:0005634">
    <property type="term" value="C:nucleus"/>
    <property type="evidence" value="ECO:0007669"/>
    <property type="project" value="TreeGrafter"/>
</dbReference>
<dbReference type="EMBL" id="KL363182">
    <property type="protein sequence ID" value="KFD59073.1"/>
    <property type="molecule type" value="Genomic_DNA"/>
</dbReference>
<feature type="domain" description="Fibronectin type-III" evidence="8">
    <location>
        <begin position="224"/>
        <end position="317"/>
    </location>
</feature>
<name>A0A085NED9_9BILA</name>
<gene>
    <name evidence="9" type="ORF">M513_00236</name>
    <name evidence="10" type="ORF">M514_00236</name>
</gene>
<dbReference type="Gene3D" id="1.25.10.10">
    <property type="entry name" value="Leucine-rich Repeat Variant"/>
    <property type="match status" value="1"/>
</dbReference>
<dbReference type="PRINTS" id="PR00014">
    <property type="entry name" value="FNTYPEIII"/>
</dbReference>
<dbReference type="InterPro" id="IPR011989">
    <property type="entry name" value="ARM-like"/>
</dbReference>
<dbReference type="GO" id="GO:0005886">
    <property type="term" value="C:plasma membrane"/>
    <property type="evidence" value="ECO:0007669"/>
    <property type="project" value="TreeGrafter"/>
</dbReference>
<evidence type="ECO:0000313" key="9">
    <source>
        <dbReference type="EMBL" id="KFD59073.1"/>
    </source>
</evidence>
<dbReference type="GO" id="GO:0098609">
    <property type="term" value="P:cell-cell adhesion"/>
    <property type="evidence" value="ECO:0007669"/>
    <property type="project" value="InterPro"/>
</dbReference>
<evidence type="ECO:0000256" key="2">
    <source>
        <dbReference type="ARBA" id="ARBA00005462"/>
    </source>
</evidence>
<dbReference type="InterPro" id="IPR013783">
    <property type="entry name" value="Ig-like_fold"/>
</dbReference>
<comment type="similarity">
    <text evidence="2">Belongs to the beta-catenin family.</text>
</comment>
<dbReference type="PROSITE" id="PS50853">
    <property type="entry name" value="FN3"/>
    <property type="match status" value="4"/>
</dbReference>
<accession>A0A085NED9</accession>
<evidence type="ECO:0000313" key="10">
    <source>
        <dbReference type="EMBL" id="KFD67835.1"/>
    </source>
</evidence>
<dbReference type="PROSITE" id="PS50176">
    <property type="entry name" value="ARM_REPEAT"/>
    <property type="match status" value="3"/>
</dbReference>
<dbReference type="Proteomes" id="UP000030764">
    <property type="component" value="Unassembled WGS sequence"/>
</dbReference>
<evidence type="ECO:0000256" key="6">
    <source>
        <dbReference type="PROSITE-ProRule" id="PRU00259"/>
    </source>
</evidence>
<feature type="repeat" description="ARM" evidence="6">
    <location>
        <begin position="928"/>
        <end position="965"/>
    </location>
</feature>
<dbReference type="CDD" id="cd00063">
    <property type="entry name" value="FN3"/>
    <property type="match status" value="4"/>
</dbReference>
<evidence type="ECO:0000256" key="1">
    <source>
        <dbReference type="ARBA" id="ARBA00004282"/>
    </source>
</evidence>
<evidence type="ECO:0000259" key="8">
    <source>
        <dbReference type="PROSITE" id="PS50853"/>
    </source>
</evidence>